<dbReference type="GO" id="GO:0031956">
    <property type="term" value="F:medium-chain fatty acid-CoA ligase activity"/>
    <property type="evidence" value="ECO:0007669"/>
    <property type="project" value="TreeGrafter"/>
</dbReference>
<dbReference type="GO" id="GO:0006631">
    <property type="term" value="P:fatty acid metabolic process"/>
    <property type="evidence" value="ECO:0007669"/>
    <property type="project" value="TreeGrafter"/>
</dbReference>
<sequence length="503" mass="55324">MKALSAAAPLQGFWQLVHGPLAYWAQHRPDLVALQSEADSWTFDRLHAEVELRSARLVAQRAPQMLLLDASRSTLERLVDFLAVIRSGRCAAVADPDWQPAVRQRIEGWLPGQPCELESAAPTAAFYTGFTSGSTGLPKGFKRHHLSWTESFRVGLQDFGPVVAQRTLAPGRISHSLFLFGAMQGIWYGCGAVMQEKFSASRCLATLAGGDTPCLVAVPSQLLLMLQWAEHRQLAPIPEVELITISGARWMRAHTPALRALFPQARIIEFYGASEASFVAWMDADEASGPQAVGRPFSNVELSIRPTGSDAAENALAEHGTSHASDGLIYIRSPMLFMDYVGDAHDATAVLRDGDWLSVRDMGHIDERGMLCLAGRQSRMIVTQGKNLFPEEVENLLASHPAIAQVSLHGQADALRGLQVHAVLQWRPQTEAPSALELNQWLRERTEAFKVPRQWWICEHWPQTASGKTDHGQLAQALRARMTAPADAGISPARLPALRPWQS</sequence>
<keyword evidence="2 5" id="KW-0436">Ligase</keyword>
<dbReference type="KEGG" id="ctes:O987_12160"/>
<dbReference type="InterPro" id="IPR042099">
    <property type="entry name" value="ANL_N_sf"/>
</dbReference>
<dbReference type="Proteomes" id="UP000028782">
    <property type="component" value="Chromosome"/>
</dbReference>
<dbReference type="EMBL" id="CP006704">
    <property type="protein sequence ID" value="AIJ46548.1"/>
    <property type="molecule type" value="Genomic_DNA"/>
</dbReference>
<dbReference type="InterPro" id="IPR000873">
    <property type="entry name" value="AMP-dep_synth/lig_dom"/>
</dbReference>
<evidence type="ECO:0000256" key="2">
    <source>
        <dbReference type="ARBA" id="ARBA00022598"/>
    </source>
</evidence>
<dbReference type="Pfam" id="PF13193">
    <property type="entry name" value="AMP-binding_C"/>
    <property type="match status" value="1"/>
</dbReference>
<accession>A0A076PLI7</accession>
<dbReference type="PANTHER" id="PTHR43201:SF5">
    <property type="entry name" value="MEDIUM-CHAIN ACYL-COA LIGASE ACSF2, MITOCHONDRIAL"/>
    <property type="match status" value="1"/>
</dbReference>
<comment type="similarity">
    <text evidence="1">Belongs to the ATP-dependent AMP-binding enzyme family.</text>
</comment>
<dbReference type="AlphaFoldDB" id="A0A076PLI7"/>
<dbReference type="InterPro" id="IPR045851">
    <property type="entry name" value="AMP-bd_C_sf"/>
</dbReference>
<dbReference type="InterPro" id="IPR025110">
    <property type="entry name" value="AMP-bd_C"/>
</dbReference>
<feature type="domain" description="AMP-dependent synthetase/ligase" evidence="3">
    <location>
        <begin position="113"/>
        <end position="340"/>
    </location>
</feature>
<dbReference type="SUPFAM" id="SSF56801">
    <property type="entry name" value="Acetyl-CoA synthetase-like"/>
    <property type="match status" value="1"/>
</dbReference>
<dbReference type="PANTHER" id="PTHR43201">
    <property type="entry name" value="ACYL-COA SYNTHETASE"/>
    <property type="match status" value="1"/>
</dbReference>
<feature type="domain" description="AMP-binding enzyme C-terminal" evidence="4">
    <location>
        <begin position="392"/>
        <end position="468"/>
    </location>
</feature>
<gene>
    <name evidence="5" type="ORF">O987_12160</name>
</gene>
<protein>
    <submittedName>
        <fullName evidence="5">O-succinylbenzoate-CoA ligase</fullName>
    </submittedName>
</protein>
<evidence type="ECO:0000256" key="1">
    <source>
        <dbReference type="ARBA" id="ARBA00006432"/>
    </source>
</evidence>
<reference evidence="5 6" key="1">
    <citation type="journal article" date="2014" name="Genome Announc.">
        <title>Complete Genome Sequence of Polychlorinated Biphenyl Degrader Comamonas testosteroni TK102 (NBRC 109938).</title>
        <authorList>
            <person name="Fukuda K."/>
            <person name="Hosoyama A."/>
            <person name="Tsuchikane K."/>
            <person name="Ohji S."/>
            <person name="Yamazoe A."/>
            <person name="Fujita N."/>
            <person name="Shintani M."/>
            <person name="Kimbara K."/>
        </authorList>
    </citation>
    <scope>NUCLEOTIDE SEQUENCE [LARGE SCALE GENOMIC DNA]</scope>
    <source>
        <strain evidence="5">TK102</strain>
    </source>
</reference>
<proteinExistence type="inferred from homology"/>
<evidence type="ECO:0000259" key="3">
    <source>
        <dbReference type="Pfam" id="PF00501"/>
    </source>
</evidence>
<evidence type="ECO:0000313" key="6">
    <source>
        <dbReference type="Proteomes" id="UP000028782"/>
    </source>
</evidence>
<dbReference type="Gene3D" id="3.40.50.12780">
    <property type="entry name" value="N-terminal domain of ligase-like"/>
    <property type="match status" value="1"/>
</dbReference>
<organism evidence="5 6">
    <name type="scientific">Comamonas testosteroni TK102</name>
    <dbReference type="NCBI Taxonomy" id="1392005"/>
    <lineage>
        <taxon>Bacteria</taxon>
        <taxon>Pseudomonadati</taxon>
        <taxon>Pseudomonadota</taxon>
        <taxon>Betaproteobacteria</taxon>
        <taxon>Burkholderiales</taxon>
        <taxon>Comamonadaceae</taxon>
        <taxon>Comamonas</taxon>
    </lineage>
</organism>
<name>A0A076PLI7_COMTE</name>
<dbReference type="Pfam" id="PF00501">
    <property type="entry name" value="AMP-binding"/>
    <property type="match status" value="1"/>
</dbReference>
<evidence type="ECO:0000259" key="4">
    <source>
        <dbReference type="Pfam" id="PF13193"/>
    </source>
</evidence>
<dbReference type="RefSeq" id="WP_043372375.1">
    <property type="nucleotide sequence ID" value="NZ_CP006704.1"/>
</dbReference>
<dbReference type="Gene3D" id="3.30.300.30">
    <property type="match status" value="1"/>
</dbReference>
<dbReference type="HOGENOM" id="CLU_000022_59_0_4"/>
<evidence type="ECO:0000313" key="5">
    <source>
        <dbReference type="EMBL" id="AIJ46548.1"/>
    </source>
</evidence>